<dbReference type="AlphaFoldDB" id="A0A8S9H034"/>
<gene>
    <name evidence="1" type="ORF">F2Q68_00033641</name>
</gene>
<comment type="caution">
    <text evidence="1">The sequence shown here is derived from an EMBL/GenBank/DDBJ whole genome shotgun (WGS) entry which is preliminary data.</text>
</comment>
<dbReference type="EMBL" id="QGKW02001988">
    <property type="protein sequence ID" value="KAF2551363.1"/>
    <property type="molecule type" value="Genomic_DNA"/>
</dbReference>
<protein>
    <submittedName>
        <fullName evidence="1">Uncharacterized protein</fullName>
    </submittedName>
</protein>
<organism evidence="1 2">
    <name type="scientific">Brassica cretica</name>
    <name type="common">Mustard</name>
    <dbReference type="NCBI Taxonomy" id="69181"/>
    <lineage>
        <taxon>Eukaryota</taxon>
        <taxon>Viridiplantae</taxon>
        <taxon>Streptophyta</taxon>
        <taxon>Embryophyta</taxon>
        <taxon>Tracheophyta</taxon>
        <taxon>Spermatophyta</taxon>
        <taxon>Magnoliopsida</taxon>
        <taxon>eudicotyledons</taxon>
        <taxon>Gunneridae</taxon>
        <taxon>Pentapetalae</taxon>
        <taxon>rosids</taxon>
        <taxon>malvids</taxon>
        <taxon>Brassicales</taxon>
        <taxon>Brassicaceae</taxon>
        <taxon>Brassiceae</taxon>
        <taxon>Brassica</taxon>
    </lineage>
</organism>
<accession>A0A8S9H034</accession>
<evidence type="ECO:0000313" key="2">
    <source>
        <dbReference type="Proteomes" id="UP000712281"/>
    </source>
</evidence>
<name>A0A8S9H034_BRACR</name>
<reference evidence="1" key="1">
    <citation type="submission" date="2019-12" db="EMBL/GenBank/DDBJ databases">
        <title>Genome sequencing and annotation of Brassica cretica.</title>
        <authorList>
            <person name="Studholme D.J."/>
            <person name="Sarris P.F."/>
        </authorList>
    </citation>
    <scope>NUCLEOTIDE SEQUENCE</scope>
    <source>
        <strain evidence="1">PFS-001/15</strain>
        <tissue evidence="1">Leaf</tissue>
    </source>
</reference>
<evidence type="ECO:0000313" key="1">
    <source>
        <dbReference type="EMBL" id="KAF2551363.1"/>
    </source>
</evidence>
<sequence>MNSYLPAGPDTCLSILASCDRYPQELHRRIRYLAMYGDLPAVRLIPSFYTCYIFELAFKCHRCEVHQHPVAEIMFALLKSGQSVSREEAVEEMKGNRSMVKLWHRSTVFPE</sequence>
<dbReference type="Proteomes" id="UP000712281">
    <property type="component" value="Unassembled WGS sequence"/>
</dbReference>
<proteinExistence type="predicted"/>